<feature type="region of interest" description="Disordered" evidence="1">
    <location>
        <begin position="806"/>
        <end position="873"/>
    </location>
</feature>
<reference evidence="2 3" key="1">
    <citation type="submission" date="2017-05" db="EMBL/GenBank/DDBJ databases">
        <title>PacBio assembly of a Plasmodium knowlesi genome sequence with Hi-C correction and manual annotation of the SICAvar gene family.</title>
        <authorList>
            <person name="Lapp S.A."/>
            <person name="Geraldo J.A."/>
            <person name="Chien J.-T."/>
            <person name="Ay F."/>
            <person name="Pakala S.B."/>
            <person name="Batugedara G."/>
            <person name="Humphrey J.C."/>
            <person name="Debarry J.D."/>
            <person name="Le Roch K.G."/>
            <person name="Galinski M.R."/>
            <person name="Kissinger J.C."/>
        </authorList>
    </citation>
    <scope>NUCLEOTIDE SEQUENCE [LARGE SCALE GENOMIC DNA]</scope>
    <source>
        <strain evidence="3">Malayan Strain Pk1 (A+)</strain>
    </source>
</reference>
<feature type="compositionally biased region" description="Basic and acidic residues" evidence="1">
    <location>
        <begin position="1338"/>
        <end position="1347"/>
    </location>
</feature>
<dbReference type="VEuPathDB" id="PlasmoDB:PKNH_1239900"/>
<dbReference type="eggNOG" id="ENOG502QXZ0">
    <property type="taxonomic scope" value="Eukaryota"/>
</dbReference>
<feature type="region of interest" description="Disordered" evidence="1">
    <location>
        <begin position="426"/>
        <end position="482"/>
    </location>
</feature>
<dbReference type="VEuPathDB" id="PlasmoDB:PKNOH_S110110900"/>
<feature type="compositionally biased region" description="Basic and acidic residues" evidence="1">
    <location>
        <begin position="151"/>
        <end position="167"/>
    </location>
</feature>
<sequence length="2709" mass="307853">MHKCVNVDSLNDDFITKKDSLKSLSIEERSNSRIAKSHYGKNDADIMKQNAEKNYLDHFDAPNGNLNKNYIYSCDNLMDEYNSRNSNLHSRTLEEHLKSYSYHMGPEQIRSNKYGISQERVDGKHLLSLSEERNMILSRDRINKSYFSENYDNRSDTNRGDSNRGDSNRSSGNRNKDQMINMISNHYNNLIRTTNKGIENINSNCDAIISNRNYDSMSDVSSIILMNKNDTTQSNNDYADYNYNSYFNYRNDHTSAYHYNNSANNGGENNGSRTRHNNGGNAGSSKRYSNGYNNRAHRNGNYEGEKRECFTFSHESSLNENLIPENCDYAKVGKAHLEMPDNELNSLPLYNDEETPNRILQEMGEQTKQGEMHFTSKLQSIERENTNNRIKIYDIFNNSNIKKSNNNNMGILNFLKNKRTNKYTYDSKGIRNDAPETKDLSKESYSSGVSNKVGGIPGGGIPADGHPGSGHSNTEGSQSNYRFNDNMRNVESIDPYNGSSVLKGCTYNDENTKNKLATPSHILISQKYIQEKGEKASKAELANKSNINSFETLKHLEKGDNGDVTNLYGATLNGFLNKKDNHSDECSNKTDVARKEKNNPFSMYHYVKKERTDNVAPLSNEQGKGDSSKSGTTSSKDKERCNVNVNINGGSSKINRSSNNVEQNYKPINSEYIDNHDCGSELPTRGEKANKKGPITRDAATNSNDYNIVGKRDLHIYKTELEVQKGSFNHYAKKGIKKDALGREHRMNVQKSKPDKDHHYFKEGIETEGEFPMNEKWNGNDTYYVHEENRRNEKIKTNEELSSKYISSYSDPSLPSSIQSSAELQNRIHEKSRNSKIALTKGMKSKNDKRYNEKKKMDLKGKQENEQFHRSRSNSLTDDISCIYEEQKQSDLGDVIGDNRMSRNGTCRHIVNDSDNCKNANKNNKGVGTDAIIPGQTYNYDEAKEPLQQNSCKHECRNAPMVYVKKKKKNNKMKHKGSDRCTESCTDRGRASSRDEDKGSNECKDSLNGEDSSVRSTNRRSNSPNVTHWDLRNGFKRSSGKYPGELNNALKELRANNGDNHCEESERKNGRDNVCDHLVVSKVTHSMNPFRHNVTTNPKEDNRGSNECDSGNKEGDDYNNRDRCDRNGKYHDRGRDKKGHVNILEKSQISQECNENCVTKRKEKKKKKEGMLKSKQTMAQDEDMAHGDDTNVFVKCRNKNKSSYIISDYEQRVCFMRENVSVNKTHFVAPCKKMHQTKKNTSKKCCLKKSENQSSSSFNSSSYEKCEEEDVTYDNKTIRTKCTRLKENNMKKTHRTPLHSNTTSIRNMRGTNRGNDDNSQSGSSNLRCCVNDISNSSDDLHDGERKNANAKTGRNRKSNFPNREKIELKIYSGEGESQKYKHQGETLPNGMENRDSNSDSDAGTDTDYHVGKSNRPVSNIEKGSHFPSSVSKKKKRKSNLAQSKNDKQQDLPTRDDNTDCDNIKEKEKRKKMYSSTACSNTPTNGSSKLVYNTNGNQSVQHDRRRPIKKGDIPDGDEQICANVQHESENFSSNANDVTMRGENMCTRGTNIDGSHINDPRMGYADISTSNYKTHSSKNSMDTIDNPTSVGSLNKKKDIQLMNQCEEIFGYAPQGMYPNMRYASMGGGNTNHMDAHFKNMNLRNHTEGSCASMINGNEFSHERVNCQNGDSKILIMAGDITSCGDKVPPMEEQRIGGQLAGDSIKQNTSPFYEQDIKVDEILTHNNKGELLRNSKHMLNGTLLNVDSSIWHNPQKEHKMKEKPTEHNPFKGTKFLHNIKKTENNNNRISKMYNEDNTYNSIYMKGVDFYLKDSVRNHSNGKSNTLVTVHGREKNDEGLKEHLNTNTSVNINYNQGNPHAYESKNTYMGEEQIFPGENYNNVLCRNRPNNDDKNDEILREKGKSHLFSSRGEEVDNIYRRDSISNVPVLGRGAPPHVTKSIQSTYRVCVNNTTQEKPQSMEDPYSTIYYPVETHTNANCYIHHPNFFQKETKAAQRCMENNPFSLHSSMKNASMKNASMKNTSMKNASMKSASMDGGIKFYKMDQTNTMSFTPPVDRESQNKEYDACEIRLFDKAGHSNVIGGESDGFVAKNYFEKNASGHKRRDNMEGEIGAKGSYGPGDSKDERRQMYMHTGRVAPFSGIYPSSSGPRLNDNNGVNAQNGNGLLAPHGKDTTVHCIRKNNAGHNAGHNVGHNDGDKDGHNDGDKDGHKDGNNNGRPFVKGMNIHVSSALNEADKKGVHVHSQVAYPKLESAVILNEVLQKNNENWNKPYSDTNKIPTLHFTNNFSIDFANILKNYKDKSDNYLNKQYIQDLERIHFLIQDFTNNYRCSDNLKSIFQLLQYEFDKEKREHQYFCQNQKYVVLTMPLNDIKKNYDKFGEPSLIEPISQYKLDTCLLENLDNQSKGKFCSLERNHLKEDLTDAYNLVKNCSRGDDPKDDSSDYDANDKCVEKCTTGNSIGLYMRTPSYASSQNSTTDMGTSAESVVVHTYSHNGDENTNGKSNGKQVRTQRCIGNLPKTDKMGKYCISKKRWSGNLNESILSKMNIFLIRHNNRVYKFKLNSNFAQRGNQLYDKKNGKFFKLLSSFYEQFLKEKCNKRNVLLNGDISLSYVNNDDPRKDNLSNDQTDNEIAKSSHTNNEDNFYNIIQSSGLTNIDDLFISDDEVNLIYMYSNHRNEKIYSLEKLDVLTNQNSILSTLNDSTNTGHENYACKK</sequence>
<evidence type="ECO:0000313" key="2">
    <source>
        <dbReference type="EMBL" id="OTN65676.1"/>
    </source>
</evidence>
<feature type="compositionally biased region" description="Low complexity" evidence="1">
    <location>
        <begin position="1014"/>
        <end position="1027"/>
    </location>
</feature>
<proteinExistence type="predicted"/>
<organism evidence="2 3">
    <name type="scientific">Plasmodium knowlesi</name>
    <dbReference type="NCBI Taxonomy" id="5850"/>
    <lineage>
        <taxon>Eukaryota</taxon>
        <taxon>Sar</taxon>
        <taxon>Alveolata</taxon>
        <taxon>Apicomplexa</taxon>
        <taxon>Aconoidasida</taxon>
        <taxon>Haemosporida</taxon>
        <taxon>Plasmodiidae</taxon>
        <taxon>Plasmodium</taxon>
        <taxon>Plasmodium (Plasmodium)</taxon>
    </lineage>
</organism>
<feature type="compositionally biased region" description="Basic and acidic residues" evidence="1">
    <location>
        <begin position="976"/>
        <end position="1007"/>
    </location>
</feature>
<feature type="region of interest" description="Disordered" evidence="1">
    <location>
        <begin position="2610"/>
        <end position="2632"/>
    </location>
</feature>
<feature type="region of interest" description="Disordered" evidence="1">
    <location>
        <begin position="2142"/>
        <end position="2219"/>
    </location>
</feature>
<feature type="compositionally biased region" description="Polar residues" evidence="1">
    <location>
        <begin position="643"/>
        <end position="667"/>
    </location>
</feature>
<feature type="region of interest" description="Disordered" evidence="1">
    <location>
        <begin position="1086"/>
        <end position="1140"/>
    </location>
</feature>
<feature type="compositionally biased region" description="Basic residues" evidence="1">
    <location>
        <begin position="964"/>
        <end position="975"/>
    </location>
</feature>
<feature type="region of interest" description="Disordered" evidence="1">
    <location>
        <begin position="1284"/>
        <end position="1491"/>
    </location>
</feature>
<dbReference type="Proteomes" id="UP000195012">
    <property type="component" value="Unassembled WGS sequence"/>
</dbReference>
<feature type="compositionally biased region" description="Polar residues" evidence="1">
    <location>
        <begin position="1086"/>
        <end position="1097"/>
    </location>
</feature>
<feature type="region of interest" description="Disordered" evidence="1">
    <location>
        <begin position="258"/>
        <end position="295"/>
    </location>
</feature>
<accession>A0A1Y3DR44</accession>
<feature type="compositionally biased region" description="Low complexity" evidence="1">
    <location>
        <begin position="260"/>
        <end position="272"/>
    </location>
</feature>
<comment type="caution">
    <text evidence="2">The sequence shown here is derived from an EMBL/GenBank/DDBJ whole genome shotgun (WGS) entry which is preliminary data.</text>
</comment>
<dbReference type="OMA" id="MISNHYN"/>
<feature type="compositionally biased region" description="Polar residues" evidence="1">
    <location>
        <begin position="1298"/>
        <end position="1310"/>
    </location>
</feature>
<feature type="compositionally biased region" description="Polar residues" evidence="1">
    <location>
        <begin position="1473"/>
        <end position="1491"/>
    </location>
</feature>
<feature type="region of interest" description="Disordered" evidence="1">
    <location>
        <begin position="148"/>
        <end position="176"/>
    </location>
</feature>
<gene>
    <name evidence="2" type="ORF">PKNOH_S110110900</name>
</gene>
<feature type="region of interest" description="Disordered" evidence="1">
    <location>
        <begin position="609"/>
        <end position="698"/>
    </location>
</feature>
<dbReference type="VEuPathDB" id="PlasmoDB:PKA1H_120044700"/>
<feature type="compositionally biased region" description="Low complexity" evidence="1">
    <location>
        <begin position="2149"/>
        <end position="2164"/>
    </location>
</feature>
<feature type="compositionally biased region" description="Basic and acidic residues" evidence="1">
    <location>
        <begin position="2190"/>
        <end position="2210"/>
    </location>
</feature>
<feature type="compositionally biased region" description="Low complexity" evidence="1">
    <location>
        <begin position="2179"/>
        <end position="2189"/>
    </location>
</feature>
<feature type="compositionally biased region" description="Basic and acidic residues" evidence="1">
    <location>
        <begin position="1098"/>
        <end position="1135"/>
    </location>
</feature>
<feature type="compositionally biased region" description="Basic and acidic residues" evidence="1">
    <location>
        <begin position="673"/>
        <end position="690"/>
    </location>
</feature>
<feature type="compositionally biased region" description="Polar residues" evidence="1">
    <location>
        <begin position="277"/>
        <end position="293"/>
    </location>
</feature>
<feature type="region of interest" description="Disordered" evidence="1">
    <location>
        <begin position="963"/>
        <end position="1044"/>
    </location>
</feature>
<name>A0A1Y3DR44_PLAKN</name>
<feature type="compositionally biased region" description="Low complexity" evidence="1">
    <location>
        <begin position="806"/>
        <end position="821"/>
    </location>
</feature>
<protein>
    <submittedName>
        <fullName evidence="2">Uncharacterized protein</fullName>
    </submittedName>
</protein>
<evidence type="ECO:0000256" key="1">
    <source>
        <dbReference type="SAM" id="MobiDB-lite"/>
    </source>
</evidence>
<feature type="compositionally biased region" description="Basic and acidic residues" evidence="1">
    <location>
        <begin position="1444"/>
        <end position="1466"/>
    </location>
</feature>
<feature type="compositionally biased region" description="Basic and acidic residues" evidence="1">
    <location>
        <begin position="428"/>
        <end position="442"/>
    </location>
</feature>
<dbReference type="OrthoDB" id="378574at2759"/>
<evidence type="ECO:0000313" key="3">
    <source>
        <dbReference type="Proteomes" id="UP000195012"/>
    </source>
</evidence>
<dbReference type="EMBL" id="NETL01000025">
    <property type="protein sequence ID" value="OTN65676.1"/>
    <property type="molecule type" value="Genomic_DNA"/>
</dbReference>
<feature type="compositionally biased region" description="Polar residues" evidence="1">
    <location>
        <begin position="471"/>
        <end position="482"/>
    </location>
</feature>
<feature type="compositionally biased region" description="Basic and acidic residues" evidence="1">
    <location>
        <begin position="845"/>
        <end position="869"/>
    </location>
</feature>